<comment type="caution">
    <text evidence="2">The sequence shown here is derived from an EMBL/GenBank/DDBJ whole genome shotgun (WGS) entry which is preliminary data.</text>
</comment>
<dbReference type="Proteomes" id="UP000265520">
    <property type="component" value="Unassembled WGS sequence"/>
</dbReference>
<evidence type="ECO:0000256" key="1">
    <source>
        <dbReference type="SAM" id="MobiDB-lite"/>
    </source>
</evidence>
<feature type="compositionally biased region" description="Low complexity" evidence="1">
    <location>
        <begin position="17"/>
        <end position="31"/>
    </location>
</feature>
<feature type="region of interest" description="Disordered" evidence="1">
    <location>
        <begin position="1"/>
        <end position="36"/>
    </location>
</feature>
<sequence length="115" mass="12820">IESSSVEPQPKLRRTKSCSGSAAADQASSSAVEPRRRSCEILAAPEQNRGTLSDLFNLDDEKKNNKKQSSIRNRNVEIDSRKSGFEIGDFEGGETVRVLVEDDIEEETKTMKEFI</sequence>
<protein>
    <submittedName>
        <fullName evidence="2">UPF0503 protein</fullName>
    </submittedName>
</protein>
<dbReference type="PANTHER" id="PTHR31659">
    <property type="entry name" value="PROTEIN: UPF0503-LIKE PROTEIN, PUTATIVE (DUF740)-RELATED"/>
    <property type="match status" value="1"/>
</dbReference>
<feature type="non-terminal residue" evidence="2">
    <location>
        <position position="115"/>
    </location>
</feature>
<dbReference type="PANTHER" id="PTHR31659:SF0">
    <property type="entry name" value="EMB|CAB61945.1"/>
    <property type="match status" value="1"/>
</dbReference>
<accession>A0A392S346</accession>
<keyword evidence="3" id="KW-1185">Reference proteome</keyword>
<dbReference type="Pfam" id="PF05340">
    <property type="entry name" value="DUF740"/>
    <property type="match status" value="1"/>
</dbReference>
<evidence type="ECO:0000313" key="3">
    <source>
        <dbReference type="Proteomes" id="UP000265520"/>
    </source>
</evidence>
<reference evidence="2 3" key="1">
    <citation type="journal article" date="2018" name="Front. Plant Sci.">
        <title>Red Clover (Trifolium pratense) and Zigzag Clover (T. medium) - A Picture of Genomic Similarities and Differences.</title>
        <authorList>
            <person name="Dluhosova J."/>
            <person name="Istvanek J."/>
            <person name="Nedelnik J."/>
            <person name="Repkova J."/>
        </authorList>
    </citation>
    <scope>NUCLEOTIDE SEQUENCE [LARGE SCALE GENOMIC DNA]</scope>
    <source>
        <strain evidence="3">cv. 10/8</strain>
        <tissue evidence="2">Leaf</tissue>
    </source>
</reference>
<organism evidence="2 3">
    <name type="scientific">Trifolium medium</name>
    <dbReference type="NCBI Taxonomy" id="97028"/>
    <lineage>
        <taxon>Eukaryota</taxon>
        <taxon>Viridiplantae</taxon>
        <taxon>Streptophyta</taxon>
        <taxon>Embryophyta</taxon>
        <taxon>Tracheophyta</taxon>
        <taxon>Spermatophyta</taxon>
        <taxon>Magnoliopsida</taxon>
        <taxon>eudicotyledons</taxon>
        <taxon>Gunneridae</taxon>
        <taxon>Pentapetalae</taxon>
        <taxon>rosids</taxon>
        <taxon>fabids</taxon>
        <taxon>Fabales</taxon>
        <taxon>Fabaceae</taxon>
        <taxon>Papilionoideae</taxon>
        <taxon>50 kb inversion clade</taxon>
        <taxon>NPAAA clade</taxon>
        <taxon>Hologalegina</taxon>
        <taxon>IRL clade</taxon>
        <taxon>Trifolieae</taxon>
        <taxon>Trifolium</taxon>
    </lineage>
</organism>
<dbReference type="AlphaFoldDB" id="A0A392S346"/>
<feature type="region of interest" description="Disordered" evidence="1">
    <location>
        <begin position="53"/>
        <end position="75"/>
    </location>
</feature>
<dbReference type="InterPro" id="IPR008004">
    <property type="entry name" value="OCTOPUS-like"/>
</dbReference>
<proteinExistence type="predicted"/>
<name>A0A392S346_9FABA</name>
<dbReference type="EMBL" id="LXQA010302801">
    <property type="protein sequence ID" value="MCI42296.1"/>
    <property type="molecule type" value="Genomic_DNA"/>
</dbReference>
<evidence type="ECO:0000313" key="2">
    <source>
        <dbReference type="EMBL" id="MCI42296.1"/>
    </source>
</evidence>
<feature type="non-terminal residue" evidence="2">
    <location>
        <position position="1"/>
    </location>
</feature>